<dbReference type="GO" id="GO:0032259">
    <property type="term" value="P:methylation"/>
    <property type="evidence" value="ECO:0007669"/>
    <property type="project" value="UniProtKB-KW"/>
</dbReference>
<keyword evidence="6" id="KW-0804">Transcription</keyword>
<dbReference type="GO" id="GO:0005634">
    <property type="term" value="C:nucleus"/>
    <property type="evidence" value="ECO:0007669"/>
    <property type="project" value="UniProtKB-SubCell"/>
</dbReference>
<dbReference type="GO" id="GO:0008168">
    <property type="term" value="F:methyltransferase activity"/>
    <property type="evidence" value="ECO:0007669"/>
    <property type="project" value="UniProtKB-KW"/>
</dbReference>
<keyword evidence="2 11" id="KW-0489">Methyltransferase</keyword>
<comment type="similarity">
    <text evidence="8">Belongs to the methyltransferase superfamily. LaeA methyltransferase family.</text>
</comment>
<reference evidence="11" key="1">
    <citation type="journal article" date="2021" name="Nat. Commun.">
        <title>Genetic determinants of endophytism in the Arabidopsis root mycobiome.</title>
        <authorList>
            <person name="Mesny F."/>
            <person name="Miyauchi S."/>
            <person name="Thiergart T."/>
            <person name="Pickel B."/>
            <person name="Atanasova L."/>
            <person name="Karlsson M."/>
            <person name="Huettel B."/>
            <person name="Barry K.W."/>
            <person name="Haridas S."/>
            <person name="Chen C."/>
            <person name="Bauer D."/>
            <person name="Andreopoulos W."/>
            <person name="Pangilinan J."/>
            <person name="LaButti K."/>
            <person name="Riley R."/>
            <person name="Lipzen A."/>
            <person name="Clum A."/>
            <person name="Drula E."/>
            <person name="Henrissat B."/>
            <person name="Kohler A."/>
            <person name="Grigoriev I.V."/>
            <person name="Martin F.M."/>
            <person name="Hacquard S."/>
        </authorList>
    </citation>
    <scope>NUCLEOTIDE SEQUENCE</scope>
    <source>
        <strain evidence="11">MPI-SDFR-AT-0073</strain>
    </source>
</reference>
<feature type="compositionally biased region" description="Low complexity" evidence="10">
    <location>
        <begin position="9"/>
        <end position="23"/>
    </location>
</feature>
<dbReference type="EMBL" id="JAGPXC010000002">
    <property type="protein sequence ID" value="KAH6656946.1"/>
    <property type="molecule type" value="Genomic_DNA"/>
</dbReference>
<comment type="subcellular location">
    <subcellularLocation>
        <location evidence="1">Nucleus</location>
    </subcellularLocation>
</comment>
<evidence type="ECO:0000256" key="3">
    <source>
        <dbReference type="ARBA" id="ARBA00022679"/>
    </source>
</evidence>
<keyword evidence="5" id="KW-0805">Transcription regulation</keyword>
<keyword evidence="7" id="KW-0539">Nucleus</keyword>
<dbReference type="PANTHER" id="PTHR43591">
    <property type="entry name" value="METHYLTRANSFERASE"/>
    <property type="match status" value="1"/>
</dbReference>
<dbReference type="Gene3D" id="3.40.50.150">
    <property type="entry name" value="Vaccinia Virus protein VP39"/>
    <property type="match status" value="1"/>
</dbReference>
<keyword evidence="12" id="KW-1185">Reference proteome</keyword>
<dbReference type="GeneID" id="70124141"/>
<gene>
    <name evidence="11" type="ORF">BKA67DRAFT_175989</name>
</gene>
<accession>A0A9P9A198</accession>
<evidence type="ECO:0000256" key="2">
    <source>
        <dbReference type="ARBA" id="ARBA00022603"/>
    </source>
</evidence>
<keyword evidence="3" id="KW-0808">Transferase</keyword>
<evidence type="ECO:0000256" key="5">
    <source>
        <dbReference type="ARBA" id="ARBA00023015"/>
    </source>
</evidence>
<evidence type="ECO:0000256" key="1">
    <source>
        <dbReference type="ARBA" id="ARBA00004123"/>
    </source>
</evidence>
<dbReference type="CDD" id="cd02440">
    <property type="entry name" value="AdoMet_MTases"/>
    <property type="match status" value="1"/>
</dbReference>
<sequence length="410" mass="46909">MATTTRTAPGQPQQQQQQEQSPPWYVENGRYYGTYHHGRYLMPVDEDELDRLDIFHKFYTVARKEDAFGGLHEAVISTNNPRVLDLGCGTGIWAIDMADRYRYGKFIGLDLNFTQPESIPATLEFKRQDIEESNWELEENSFDLVHLQMLAGSIQNWPALYQNAFRHLKPGVGQIEHVEMDFQPLSGDNSLPADSRLRMWYNELRAAYEQARRPIALEPSPEVWLKQAGFVDIKRNIKEIPFHPWPTSEYQKEVGRWFNLGMVHGIEAISMAAMTRYRGYTKEQVKSLMQEVKREICTRAFRSHCTMLVKSTTMPPPICSHSIANLVKVYLHGKTTCAKLLIVLTGREALPRCIQPAYPGRQHPRISRMHFSGKEGGYDRLLALTCGFIAALCSISDLVVTWSGKVSRSP</sequence>
<dbReference type="Pfam" id="PF13489">
    <property type="entry name" value="Methyltransf_23"/>
    <property type="match status" value="1"/>
</dbReference>
<dbReference type="PANTHER" id="PTHR43591:SF30">
    <property type="entry name" value="PROTEIN-METHIONINE METHYLTRANSFERASE LAEA"/>
    <property type="match status" value="1"/>
</dbReference>
<comment type="catalytic activity">
    <reaction evidence="9">
        <text>L-methionyl-[protein] + S-adenosyl-L-methionine = S-methyl-L-methionyl-[protein] + S-adenosyl-L-homocysteine</text>
        <dbReference type="Rhea" id="RHEA:60560"/>
        <dbReference type="Rhea" id="RHEA-COMP:12313"/>
        <dbReference type="Rhea" id="RHEA-COMP:15592"/>
        <dbReference type="ChEBI" id="CHEBI:16044"/>
        <dbReference type="ChEBI" id="CHEBI:57856"/>
        <dbReference type="ChEBI" id="CHEBI:59789"/>
        <dbReference type="ChEBI" id="CHEBI:142742"/>
    </reaction>
    <physiologicalReaction direction="left-to-right" evidence="9">
        <dbReference type="Rhea" id="RHEA:60561"/>
    </physiologicalReaction>
</comment>
<evidence type="ECO:0000256" key="9">
    <source>
        <dbReference type="ARBA" id="ARBA00047870"/>
    </source>
</evidence>
<protein>
    <submittedName>
        <fullName evidence="11">S-adenosyl-L-methionine-dependent methyltransferase</fullName>
    </submittedName>
</protein>
<evidence type="ECO:0000256" key="6">
    <source>
        <dbReference type="ARBA" id="ARBA00023163"/>
    </source>
</evidence>
<comment type="caution">
    <text evidence="11">The sequence shown here is derived from an EMBL/GenBank/DDBJ whole genome shotgun (WGS) entry which is preliminary data.</text>
</comment>
<evidence type="ECO:0000256" key="10">
    <source>
        <dbReference type="SAM" id="MobiDB-lite"/>
    </source>
</evidence>
<name>A0A9P9A198_9PEZI</name>
<dbReference type="OrthoDB" id="2013972at2759"/>
<keyword evidence="4" id="KW-0949">S-adenosyl-L-methionine</keyword>
<dbReference type="AlphaFoldDB" id="A0A9P9A198"/>
<evidence type="ECO:0000256" key="7">
    <source>
        <dbReference type="ARBA" id="ARBA00023242"/>
    </source>
</evidence>
<dbReference type="Proteomes" id="UP000758603">
    <property type="component" value="Unassembled WGS sequence"/>
</dbReference>
<organism evidence="11 12">
    <name type="scientific">Truncatella angustata</name>
    <dbReference type="NCBI Taxonomy" id="152316"/>
    <lineage>
        <taxon>Eukaryota</taxon>
        <taxon>Fungi</taxon>
        <taxon>Dikarya</taxon>
        <taxon>Ascomycota</taxon>
        <taxon>Pezizomycotina</taxon>
        <taxon>Sordariomycetes</taxon>
        <taxon>Xylariomycetidae</taxon>
        <taxon>Amphisphaeriales</taxon>
        <taxon>Sporocadaceae</taxon>
        <taxon>Truncatella</taxon>
    </lineage>
</organism>
<dbReference type="InterPro" id="IPR029063">
    <property type="entry name" value="SAM-dependent_MTases_sf"/>
</dbReference>
<dbReference type="RefSeq" id="XP_045961180.1">
    <property type="nucleotide sequence ID" value="XM_046095248.1"/>
</dbReference>
<evidence type="ECO:0000313" key="11">
    <source>
        <dbReference type="EMBL" id="KAH6656946.1"/>
    </source>
</evidence>
<evidence type="ECO:0000256" key="8">
    <source>
        <dbReference type="ARBA" id="ARBA00038158"/>
    </source>
</evidence>
<evidence type="ECO:0000313" key="12">
    <source>
        <dbReference type="Proteomes" id="UP000758603"/>
    </source>
</evidence>
<evidence type="ECO:0000256" key="4">
    <source>
        <dbReference type="ARBA" id="ARBA00022691"/>
    </source>
</evidence>
<feature type="region of interest" description="Disordered" evidence="10">
    <location>
        <begin position="1"/>
        <end position="23"/>
    </location>
</feature>
<dbReference type="SUPFAM" id="SSF53335">
    <property type="entry name" value="S-adenosyl-L-methionine-dependent methyltransferases"/>
    <property type="match status" value="1"/>
</dbReference>
<proteinExistence type="inferred from homology"/>